<proteinExistence type="predicted"/>
<dbReference type="Proteomes" id="UP000324222">
    <property type="component" value="Unassembled WGS sequence"/>
</dbReference>
<sequence>MGKIKRRDEIKRKGNQRKRKIYKKHERKKKDR</sequence>
<comment type="caution">
    <text evidence="2">The sequence shown here is derived from an EMBL/GenBank/DDBJ whole genome shotgun (WGS) entry which is preliminary data.</text>
</comment>
<evidence type="ECO:0000313" key="3">
    <source>
        <dbReference type="Proteomes" id="UP000324222"/>
    </source>
</evidence>
<feature type="compositionally biased region" description="Basic and acidic residues" evidence="1">
    <location>
        <begin position="1"/>
        <end position="12"/>
    </location>
</feature>
<evidence type="ECO:0000313" key="2">
    <source>
        <dbReference type="EMBL" id="MPC30730.1"/>
    </source>
</evidence>
<gene>
    <name evidence="2" type="ORF">E2C01_024000</name>
</gene>
<reference evidence="2 3" key="1">
    <citation type="submission" date="2019-05" db="EMBL/GenBank/DDBJ databases">
        <title>Another draft genome of Portunus trituberculatus and its Hox gene families provides insights of decapod evolution.</title>
        <authorList>
            <person name="Jeong J.-H."/>
            <person name="Song I."/>
            <person name="Kim S."/>
            <person name="Choi T."/>
            <person name="Kim D."/>
            <person name="Ryu S."/>
            <person name="Kim W."/>
        </authorList>
    </citation>
    <scope>NUCLEOTIDE SEQUENCE [LARGE SCALE GENOMIC DNA]</scope>
    <source>
        <tissue evidence="2">Muscle</tissue>
    </source>
</reference>
<keyword evidence="3" id="KW-1185">Reference proteome</keyword>
<evidence type="ECO:0000256" key="1">
    <source>
        <dbReference type="SAM" id="MobiDB-lite"/>
    </source>
</evidence>
<protein>
    <submittedName>
        <fullName evidence="2">Uncharacterized protein</fullName>
    </submittedName>
</protein>
<dbReference type="AlphaFoldDB" id="A0A5B7E9B2"/>
<name>A0A5B7E9B2_PORTR</name>
<accession>A0A5B7E9B2</accession>
<organism evidence="2 3">
    <name type="scientific">Portunus trituberculatus</name>
    <name type="common">Swimming crab</name>
    <name type="synonym">Neptunus trituberculatus</name>
    <dbReference type="NCBI Taxonomy" id="210409"/>
    <lineage>
        <taxon>Eukaryota</taxon>
        <taxon>Metazoa</taxon>
        <taxon>Ecdysozoa</taxon>
        <taxon>Arthropoda</taxon>
        <taxon>Crustacea</taxon>
        <taxon>Multicrustacea</taxon>
        <taxon>Malacostraca</taxon>
        <taxon>Eumalacostraca</taxon>
        <taxon>Eucarida</taxon>
        <taxon>Decapoda</taxon>
        <taxon>Pleocyemata</taxon>
        <taxon>Brachyura</taxon>
        <taxon>Eubrachyura</taxon>
        <taxon>Portunoidea</taxon>
        <taxon>Portunidae</taxon>
        <taxon>Portuninae</taxon>
        <taxon>Portunus</taxon>
    </lineage>
</organism>
<feature type="region of interest" description="Disordered" evidence="1">
    <location>
        <begin position="1"/>
        <end position="32"/>
    </location>
</feature>
<feature type="compositionally biased region" description="Basic residues" evidence="1">
    <location>
        <begin position="13"/>
        <end position="32"/>
    </location>
</feature>
<dbReference type="EMBL" id="VSRR010002308">
    <property type="protein sequence ID" value="MPC30730.1"/>
    <property type="molecule type" value="Genomic_DNA"/>
</dbReference>